<keyword evidence="3" id="KW-1003">Cell membrane</keyword>
<dbReference type="CDD" id="cd20070">
    <property type="entry name" value="5TM_YidC_Alb3"/>
    <property type="match status" value="1"/>
</dbReference>
<feature type="domain" description="Membrane insertase YidC/Oxa/ALB C-terminal" evidence="11">
    <location>
        <begin position="30"/>
        <end position="233"/>
    </location>
</feature>
<dbReference type="PANTHER" id="PTHR12428">
    <property type="entry name" value="OXA1"/>
    <property type="match status" value="1"/>
</dbReference>
<dbReference type="GO" id="GO:0051205">
    <property type="term" value="P:protein insertion into membrane"/>
    <property type="evidence" value="ECO:0007669"/>
    <property type="project" value="TreeGrafter"/>
</dbReference>
<name>A0A1F5T347_9BACT</name>
<evidence type="ECO:0000256" key="2">
    <source>
        <dbReference type="ARBA" id="ARBA00022448"/>
    </source>
</evidence>
<proteinExistence type="inferred from homology"/>
<dbReference type="GO" id="GO:0015031">
    <property type="term" value="P:protein transport"/>
    <property type="evidence" value="ECO:0007669"/>
    <property type="project" value="UniProtKB-KW"/>
</dbReference>
<reference evidence="12 13" key="1">
    <citation type="journal article" date="2016" name="Nat. Commun.">
        <title>Thousands of microbial genomes shed light on interconnected biogeochemical processes in an aquifer system.</title>
        <authorList>
            <person name="Anantharaman K."/>
            <person name="Brown C.T."/>
            <person name="Hug L.A."/>
            <person name="Sharon I."/>
            <person name="Castelle C.J."/>
            <person name="Probst A.J."/>
            <person name="Thomas B.C."/>
            <person name="Singh A."/>
            <person name="Wilkins M.J."/>
            <person name="Karaoz U."/>
            <person name="Brodie E.L."/>
            <person name="Williams K.H."/>
            <person name="Hubbard S.S."/>
            <person name="Banfield J.F."/>
        </authorList>
    </citation>
    <scope>NUCLEOTIDE SEQUENCE [LARGE SCALE GENOMIC DNA]</scope>
</reference>
<dbReference type="InterPro" id="IPR028055">
    <property type="entry name" value="YidC/Oxa/ALB_C"/>
</dbReference>
<evidence type="ECO:0000256" key="5">
    <source>
        <dbReference type="ARBA" id="ARBA00022927"/>
    </source>
</evidence>
<accession>A0A1F5T347</accession>
<evidence type="ECO:0000256" key="9">
    <source>
        <dbReference type="RuleBase" id="RU003945"/>
    </source>
</evidence>
<dbReference type="AlphaFoldDB" id="A0A1F5T347"/>
<dbReference type="NCBIfam" id="TIGR03592">
    <property type="entry name" value="yidC_oxa1_cterm"/>
    <property type="match status" value="1"/>
</dbReference>
<evidence type="ECO:0000313" key="12">
    <source>
        <dbReference type="EMBL" id="OGF33378.1"/>
    </source>
</evidence>
<evidence type="ECO:0000256" key="10">
    <source>
        <dbReference type="SAM" id="Phobius"/>
    </source>
</evidence>
<dbReference type="STRING" id="1798002.A2478_01605"/>
<evidence type="ECO:0000256" key="4">
    <source>
        <dbReference type="ARBA" id="ARBA00022692"/>
    </source>
</evidence>
<protein>
    <recommendedName>
        <fullName evidence="11">Membrane insertase YidC/Oxa/ALB C-terminal domain-containing protein</fullName>
    </recommendedName>
</protein>
<evidence type="ECO:0000259" key="11">
    <source>
        <dbReference type="Pfam" id="PF02096"/>
    </source>
</evidence>
<evidence type="ECO:0000313" key="13">
    <source>
        <dbReference type="Proteomes" id="UP000179001"/>
    </source>
</evidence>
<keyword evidence="5" id="KW-0653">Protein transport</keyword>
<dbReference type="InterPro" id="IPR047196">
    <property type="entry name" value="YidC_ALB_C"/>
</dbReference>
<feature type="transmembrane region" description="Helical" evidence="10">
    <location>
        <begin position="92"/>
        <end position="115"/>
    </location>
</feature>
<feature type="transmembrane region" description="Helical" evidence="10">
    <location>
        <begin position="7"/>
        <end position="24"/>
    </location>
</feature>
<dbReference type="InterPro" id="IPR001708">
    <property type="entry name" value="YidC/ALB3/OXA1/COX18"/>
</dbReference>
<evidence type="ECO:0000256" key="3">
    <source>
        <dbReference type="ARBA" id="ARBA00022475"/>
    </source>
</evidence>
<dbReference type="GO" id="GO:0005886">
    <property type="term" value="C:plasma membrane"/>
    <property type="evidence" value="ECO:0007669"/>
    <property type="project" value="UniProtKB-SubCell"/>
</dbReference>
<evidence type="ECO:0000256" key="8">
    <source>
        <dbReference type="ARBA" id="ARBA00023186"/>
    </source>
</evidence>
<feature type="transmembrane region" description="Helical" evidence="10">
    <location>
        <begin position="30"/>
        <end position="49"/>
    </location>
</feature>
<organism evidence="12 13">
    <name type="scientific">Candidatus Falkowbacteria bacterium RIFOXYC2_FULL_36_12</name>
    <dbReference type="NCBI Taxonomy" id="1798002"/>
    <lineage>
        <taxon>Bacteria</taxon>
        <taxon>Candidatus Falkowiibacteriota</taxon>
    </lineage>
</organism>
<dbReference type="PANTHER" id="PTHR12428:SF65">
    <property type="entry name" value="CYTOCHROME C OXIDASE ASSEMBLY PROTEIN COX18, MITOCHONDRIAL"/>
    <property type="match status" value="1"/>
</dbReference>
<keyword evidence="6 10" id="KW-1133">Transmembrane helix</keyword>
<comment type="subcellular location">
    <subcellularLocation>
        <location evidence="1">Cell membrane</location>
        <topology evidence="1">Multi-pass membrane protein</topology>
    </subcellularLocation>
    <subcellularLocation>
        <location evidence="9">Membrane</location>
        <topology evidence="9">Multi-pass membrane protein</topology>
    </subcellularLocation>
</comment>
<dbReference type="EMBL" id="MFGJ01000001">
    <property type="protein sequence ID" value="OGF33378.1"/>
    <property type="molecule type" value="Genomic_DNA"/>
</dbReference>
<keyword evidence="4 9" id="KW-0812">Transmembrane</keyword>
<comment type="caution">
    <text evidence="12">The sequence shown here is derived from an EMBL/GenBank/DDBJ whole genome shotgun (WGS) entry which is preliminary data.</text>
</comment>
<evidence type="ECO:0000256" key="1">
    <source>
        <dbReference type="ARBA" id="ARBA00004651"/>
    </source>
</evidence>
<keyword evidence="7 10" id="KW-0472">Membrane</keyword>
<gene>
    <name evidence="12" type="ORF">A2478_01605</name>
</gene>
<keyword evidence="2" id="KW-0813">Transport</keyword>
<dbReference type="GO" id="GO:0032977">
    <property type="term" value="F:membrane insertase activity"/>
    <property type="evidence" value="ECO:0007669"/>
    <property type="project" value="InterPro"/>
</dbReference>
<dbReference type="Proteomes" id="UP000179001">
    <property type="component" value="Unassembled WGS sequence"/>
</dbReference>
<evidence type="ECO:0000256" key="6">
    <source>
        <dbReference type="ARBA" id="ARBA00022989"/>
    </source>
</evidence>
<dbReference type="Pfam" id="PF02096">
    <property type="entry name" value="60KD_IMP"/>
    <property type="match status" value="1"/>
</dbReference>
<feature type="transmembrane region" description="Helical" evidence="10">
    <location>
        <begin position="217"/>
        <end position="234"/>
    </location>
</feature>
<comment type="similarity">
    <text evidence="9">Belongs to the OXA1/ALB3/YidC family.</text>
</comment>
<sequence>MIAFYNTIVYEPILNLLIYLYNIIPGHDLGVAIILLTIIVKALLMPLSWKALKSQKSLQDIQPKMDALRKQYKDKKEVLAKEMMKLYKDNKVNPLSSCLPTLLQLPFLLAIYSVFRRDVLSSDSIQGIYSFIQVPEHLNTVAFGFLDLLVPSLILAIIAGIGQYIQAKMLMTKSAPGMVKSGAKDENIMAEMNKSMVYFMPLITIFIGSRLPSSFTLYWLITTILTIIQQKVVFSKMKAELNKNNILDVKSENKQP</sequence>
<keyword evidence="8" id="KW-0143">Chaperone</keyword>
<feature type="transmembrane region" description="Helical" evidence="10">
    <location>
        <begin position="141"/>
        <end position="165"/>
    </location>
</feature>
<evidence type="ECO:0000256" key="7">
    <source>
        <dbReference type="ARBA" id="ARBA00023136"/>
    </source>
</evidence>